<dbReference type="InterPro" id="IPR010159">
    <property type="entry name" value="N-acyl_aa_amidohydrolase"/>
</dbReference>
<evidence type="ECO:0000256" key="3">
    <source>
        <dbReference type="ARBA" id="ARBA00022833"/>
    </source>
</evidence>
<dbReference type="FunFam" id="3.30.70.360:FF:000009">
    <property type="entry name" value="aminoacylase-1 isoform X1"/>
    <property type="match status" value="1"/>
</dbReference>
<dbReference type="GO" id="GO:0005737">
    <property type="term" value="C:cytoplasm"/>
    <property type="evidence" value="ECO:0007669"/>
    <property type="project" value="InterPro"/>
</dbReference>
<evidence type="ECO:0000313" key="7">
    <source>
        <dbReference type="EMBL" id="VAI73993.1"/>
    </source>
</evidence>
<dbReference type="SUPFAM" id="SSF55031">
    <property type="entry name" value="Bacterial exopeptidase dimerisation domain"/>
    <property type="match status" value="1"/>
</dbReference>
<dbReference type="AlphaFoldDB" id="A0A9R0ZCA6"/>
<feature type="domain" description="Reverse transcriptase zinc-binding" evidence="6">
    <location>
        <begin position="79"/>
        <end position="135"/>
    </location>
</feature>
<accession>A0A9R0ZCA6</accession>
<dbReference type="SUPFAM" id="SSF53187">
    <property type="entry name" value="Zn-dependent exopeptidases"/>
    <property type="match status" value="1"/>
</dbReference>
<keyword evidence="3 4" id="KW-0862">Zinc</keyword>
<protein>
    <recommendedName>
        <fullName evidence="9">N-acyl-aliphatic-L-amino acid amidohydrolase</fullName>
    </recommendedName>
</protein>
<evidence type="ECO:0008006" key="9">
    <source>
        <dbReference type="Google" id="ProtNLM"/>
    </source>
</evidence>
<feature type="binding site" evidence="4">
    <location>
        <position position="239"/>
    </location>
    <ligand>
        <name>Zn(2+)</name>
        <dbReference type="ChEBI" id="CHEBI:29105"/>
        <label>2</label>
    </ligand>
</feature>
<dbReference type="Pfam" id="PF01546">
    <property type="entry name" value="Peptidase_M20"/>
    <property type="match status" value="1"/>
</dbReference>
<dbReference type="EMBL" id="LT934123">
    <property type="protein sequence ID" value="VAI73993.1"/>
    <property type="molecule type" value="Genomic_DNA"/>
</dbReference>
<keyword evidence="8" id="KW-1185">Reference proteome</keyword>
<organism evidence="7 8">
    <name type="scientific">Triticum turgidum subsp. durum</name>
    <name type="common">Durum wheat</name>
    <name type="synonym">Triticum durum</name>
    <dbReference type="NCBI Taxonomy" id="4567"/>
    <lineage>
        <taxon>Eukaryota</taxon>
        <taxon>Viridiplantae</taxon>
        <taxon>Streptophyta</taxon>
        <taxon>Embryophyta</taxon>
        <taxon>Tracheophyta</taxon>
        <taxon>Spermatophyta</taxon>
        <taxon>Magnoliopsida</taxon>
        <taxon>Liliopsida</taxon>
        <taxon>Poales</taxon>
        <taxon>Poaceae</taxon>
        <taxon>BOP clade</taxon>
        <taxon>Pooideae</taxon>
        <taxon>Triticodae</taxon>
        <taxon>Triticeae</taxon>
        <taxon>Triticinae</taxon>
        <taxon>Triticum</taxon>
    </lineage>
</organism>
<dbReference type="Proteomes" id="UP000324705">
    <property type="component" value="Chromosome 7A"/>
</dbReference>
<keyword evidence="1" id="KW-0963">Cytoplasm</keyword>
<dbReference type="InterPro" id="IPR002933">
    <property type="entry name" value="Peptidase_M20"/>
</dbReference>
<evidence type="ECO:0000256" key="1">
    <source>
        <dbReference type="ARBA" id="ARBA00022490"/>
    </source>
</evidence>
<proteinExistence type="predicted"/>
<dbReference type="GO" id="GO:0006520">
    <property type="term" value="P:amino acid metabolic process"/>
    <property type="evidence" value="ECO:0007669"/>
    <property type="project" value="InterPro"/>
</dbReference>
<dbReference type="PANTHER" id="PTHR45892:SF1">
    <property type="entry name" value="AMINOACYLASE-1"/>
    <property type="match status" value="1"/>
</dbReference>
<dbReference type="Pfam" id="PF13966">
    <property type="entry name" value="zf-RVT"/>
    <property type="match status" value="1"/>
</dbReference>
<dbReference type="InterPro" id="IPR036264">
    <property type="entry name" value="Bact_exopeptidase_dim_dom"/>
</dbReference>
<reference evidence="7 8" key="1">
    <citation type="submission" date="2017-09" db="EMBL/GenBank/DDBJ databases">
        <authorList>
            <consortium name="International Durum Wheat Genome Sequencing Consortium (IDWGSC)"/>
            <person name="Milanesi L."/>
        </authorList>
    </citation>
    <scope>NUCLEOTIDE SEQUENCE [LARGE SCALE GENOMIC DNA]</scope>
    <source>
        <strain evidence="8">cv. Svevo</strain>
    </source>
</reference>
<dbReference type="Pfam" id="PF07687">
    <property type="entry name" value="M20_dimer"/>
    <property type="match status" value="1"/>
</dbReference>
<gene>
    <name evidence="7" type="ORF">TRITD_7Av1G093730</name>
</gene>
<evidence type="ECO:0000256" key="4">
    <source>
        <dbReference type="PIRSR" id="PIRSR610159-2"/>
    </source>
</evidence>
<dbReference type="GO" id="GO:0004046">
    <property type="term" value="F:aminoacylase activity"/>
    <property type="evidence" value="ECO:0007669"/>
    <property type="project" value="InterPro"/>
</dbReference>
<dbReference type="PANTHER" id="PTHR45892">
    <property type="entry name" value="AMINOACYLASE-1"/>
    <property type="match status" value="1"/>
</dbReference>
<evidence type="ECO:0000313" key="8">
    <source>
        <dbReference type="Proteomes" id="UP000324705"/>
    </source>
</evidence>
<dbReference type="Gene3D" id="1.10.150.900">
    <property type="match status" value="1"/>
</dbReference>
<dbReference type="FunFam" id="1.10.150.900:FF:000001">
    <property type="entry name" value="Aminoacylase-1, putative"/>
    <property type="match status" value="1"/>
</dbReference>
<feature type="binding site" evidence="4">
    <location>
        <position position="274"/>
    </location>
    <ligand>
        <name>Zn(2+)</name>
        <dbReference type="ChEBI" id="CHEBI:29105"/>
        <label>2</label>
    </ligand>
</feature>
<sequence length="614" mass="69645">MARERNIGWLNAVWLAVQRTKGDTIAKVLESIPPNVMFIRDLIGPRLQSWNILLQQLTTVQLSQGSDVFRWNLHGNGQFSVESMYRALIQSYVLVDNSKKIWKTKISLKNKIFAWYLHRRVILTKDNLIRRNWHGSYLQMYRDASFMVLSTTSGEFRPVYGRVYTIGDHNKGYFYPTSLWLPLGKEKDNALAVATLSKIRLIHSINRYVRRYEHLQKPSKGTLTAVKDPKPIVRIATEDMKCVGMQYLEAIRRLRDAGFVPDRNIYIIFVPDEEIGGHEGVELFVASNEFKELNVGLVLDEGLASPREEYRVFYAERSPWWLTIKAKGAPGHGAKLYDGSAMENLMKSVEALRRFRTAQFDLVKSGEKAEGDVVSVNFAYLKAGTPTPTGFVMNLQPSEAEVGIDIRIPPSVHTEALEKRLAEEWAPSSRNLTFEFKQKGSVLDKLGKPAMTIADSSNPWWPVFEESVKRAGGKLGKPEIFPASTDARYFREIGIPAFGFSPMANTPVLLHDHNEFLSKDEYLKGIGIYESIIKALATHKDDGIDEESRAELSILHGWNTVRTSRVQLHGKRIGEYLSTDGHLKGIGMYNSIIKVLAKHKDDCIDEELVSRAEL</sequence>
<dbReference type="InterPro" id="IPR052083">
    <property type="entry name" value="Aminoacylase-1_M20A"/>
</dbReference>
<dbReference type="InterPro" id="IPR011650">
    <property type="entry name" value="Peptidase_M20_dimer"/>
</dbReference>
<comment type="cofactor">
    <cofactor evidence="4">
        <name>Zn(2+)</name>
        <dbReference type="ChEBI" id="CHEBI:29105"/>
    </cofactor>
    <text evidence="4">Binds 2 Zn(2+) ions per subunit.</text>
</comment>
<feature type="binding site" evidence="4">
    <location>
        <position position="511"/>
    </location>
    <ligand>
        <name>Zn(2+)</name>
        <dbReference type="ChEBI" id="CHEBI:29105"/>
        <label>2</label>
    </ligand>
</feature>
<feature type="binding site" evidence="4">
    <location>
        <position position="301"/>
    </location>
    <ligand>
        <name>Zn(2+)</name>
        <dbReference type="ChEBI" id="CHEBI:29105"/>
        <label>1</label>
    </ligand>
</feature>
<dbReference type="GO" id="GO:0046872">
    <property type="term" value="F:metal ion binding"/>
    <property type="evidence" value="ECO:0007669"/>
    <property type="project" value="UniProtKB-KW"/>
</dbReference>
<dbReference type="Gene3D" id="3.30.70.360">
    <property type="match status" value="1"/>
</dbReference>
<evidence type="ECO:0000259" key="5">
    <source>
        <dbReference type="Pfam" id="PF07687"/>
    </source>
</evidence>
<keyword evidence="2 4" id="KW-0479">Metal-binding</keyword>
<feature type="binding site" evidence="4">
    <location>
        <position position="239"/>
    </location>
    <ligand>
        <name>Zn(2+)</name>
        <dbReference type="ChEBI" id="CHEBI:29105"/>
        <label>1</label>
    </ligand>
</feature>
<name>A0A9R0ZCA6_TRITD</name>
<feature type="domain" description="Peptidase M20 dimerisation" evidence="5">
    <location>
        <begin position="315"/>
        <end position="423"/>
    </location>
</feature>
<dbReference type="NCBIfam" id="TIGR01880">
    <property type="entry name" value="Ac-peptdase-euk"/>
    <property type="match status" value="1"/>
</dbReference>
<dbReference type="InterPro" id="IPR026960">
    <property type="entry name" value="RVT-Znf"/>
</dbReference>
<dbReference type="Gramene" id="TRITD7Av1G093730.1">
    <property type="protein sequence ID" value="TRITD7Av1G093730.1"/>
    <property type="gene ID" value="TRITD7Av1G093730"/>
</dbReference>
<evidence type="ECO:0000256" key="2">
    <source>
        <dbReference type="ARBA" id="ARBA00022723"/>
    </source>
</evidence>
<dbReference type="Gene3D" id="3.40.630.10">
    <property type="entry name" value="Zn peptidases"/>
    <property type="match status" value="1"/>
</dbReference>
<evidence type="ECO:0000259" key="6">
    <source>
        <dbReference type="Pfam" id="PF13966"/>
    </source>
</evidence>